<evidence type="ECO:0000313" key="13">
    <source>
        <dbReference type="EMBL" id="HFK23645.1"/>
    </source>
</evidence>
<organism evidence="13">
    <name type="scientific">candidate division WOR-3 bacterium</name>
    <dbReference type="NCBI Taxonomy" id="2052148"/>
    <lineage>
        <taxon>Bacteria</taxon>
        <taxon>Bacteria division WOR-3</taxon>
    </lineage>
</organism>
<keyword evidence="7" id="KW-0443">Lipid metabolism</keyword>
<evidence type="ECO:0000256" key="8">
    <source>
        <dbReference type="ARBA" id="ARBA00023209"/>
    </source>
</evidence>
<feature type="binding site" evidence="10">
    <location>
        <position position="168"/>
    </location>
    <ligand>
        <name>glycerol</name>
        <dbReference type="ChEBI" id="CHEBI:17754"/>
    </ligand>
</feature>
<proteinExistence type="predicted"/>
<dbReference type="Gene3D" id="1.20.1090.10">
    <property type="entry name" value="Dehydroquinate synthase-like - alpha domain"/>
    <property type="match status" value="1"/>
</dbReference>
<dbReference type="GO" id="GO:0008654">
    <property type="term" value="P:phospholipid biosynthetic process"/>
    <property type="evidence" value="ECO:0007669"/>
    <property type="project" value="UniProtKB-KW"/>
</dbReference>
<dbReference type="PIRSF" id="PIRSF000112">
    <property type="entry name" value="Glycerol_dehydrogenase"/>
    <property type="match status" value="1"/>
</dbReference>
<comment type="caution">
    <text evidence="13">The sequence shown here is derived from an EMBL/GenBank/DDBJ whole genome shotgun (WGS) entry which is preliminary data.</text>
</comment>
<dbReference type="GO" id="GO:0046872">
    <property type="term" value="F:metal ion binding"/>
    <property type="evidence" value="ECO:0007669"/>
    <property type="project" value="UniProtKB-KW"/>
</dbReference>
<keyword evidence="6 12" id="KW-0520">NAD</keyword>
<evidence type="ECO:0000256" key="9">
    <source>
        <dbReference type="ARBA" id="ARBA00023264"/>
    </source>
</evidence>
<evidence type="ECO:0000256" key="7">
    <source>
        <dbReference type="ARBA" id="ARBA00023098"/>
    </source>
</evidence>
<keyword evidence="9" id="KW-1208">Phospholipid metabolism</keyword>
<evidence type="ECO:0000256" key="10">
    <source>
        <dbReference type="PIRSR" id="PIRSR000112-1"/>
    </source>
</evidence>
<dbReference type="InterPro" id="IPR016205">
    <property type="entry name" value="Glycerol_DH"/>
</dbReference>
<feature type="binding site" evidence="12">
    <location>
        <begin position="94"/>
        <end position="98"/>
    </location>
    <ligand>
        <name>NAD(+)</name>
        <dbReference type="ChEBI" id="CHEBI:57540"/>
    </ligand>
</feature>
<dbReference type="AlphaFoldDB" id="A0A7C3N8U6"/>
<dbReference type="SUPFAM" id="SSF56796">
    <property type="entry name" value="Dehydroquinate synthase-like"/>
    <property type="match status" value="1"/>
</dbReference>
<accession>A0A7C3N8U6</accession>
<keyword evidence="2" id="KW-0444">Lipid biosynthesis</keyword>
<dbReference type="Pfam" id="PF13685">
    <property type="entry name" value="Fe-ADH_2"/>
    <property type="match status" value="1"/>
</dbReference>
<keyword evidence="4" id="KW-0521">NADP</keyword>
<feature type="binding site" evidence="12">
    <location>
        <begin position="116"/>
        <end position="119"/>
    </location>
    <ligand>
        <name>NAD(+)</name>
        <dbReference type="ChEBI" id="CHEBI:57540"/>
    </ligand>
</feature>
<evidence type="ECO:0000256" key="4">
    <source>
        <dbReference type="ARBA" id="ARBA00022857"/>
    </source>
</evidence>
<keyword evidence="10" id="KW-0862">Zinc</keyword>
<evidence type="ECO:0000256" key="5">
    <source>
        <dbReference type="ARBA" id="ARBA00023002"/>
    </source>
</evidence>
<dbReference type="PANTHER" id="PTHR43616:SF5">
    <property type="entry name" value="GLYCEROL DEHYDROGENASE 1"/>
    <property type="match status" value="1"/>
</dbReference>
<evidence type="ECO:0000256" key="6">
    <source>
        <dbReference type="ARBA" id="ARBA00023027"/>
    </source>
</evidence>
<sequence>MYNSIDVPLFITIEKEALFNVKRILEKANLFINNPVIVTDKGKSYDYAKIVGKRLKIKNDRFIFVSDNTYEEVKRVERFARSLKSDFIIGIGGGKSLDIGKFACYRYGGYFLSIPTLPSHDGIASPVASIMIDGKRMSVGASMPVGIIVDIDVIKSAPKRFLYSGIMDIVSNISAINDWELAYRKGYEIKYNGFSKAIAFSAAESVLNYEDKNIYKEEFIKILLNSLVLSGIAMEIAGSSRPASGAEHNFSHAYDLLYPDNQFLHGEKVGAGHLLVSFLRDKNEYKKIFSCFKSFEILEELKNIFHDEDKIFESLKKAKDLRKDRYSFLNEIPFDERIFRSVVKKVKKDIFSF</sequence>
<gene>
    <name evidence="13" type="ORF">ENS15_03215</name>
</gene>
<dbReference type="Gene3D" id="3.40.50.1970">
    <property type="match status" value="1"/>
</dbReference>
<evidence type="ECO:0000256" key="2">
    <source>
        <dbReference type="ARBA" id="ARBA00022516"/>
    </source>
</evidence>
<evidence type="ECO:0000256" key="1">
    <source>
        <dbReference type="ARBA" id="ARBA00022490"/>
    </source>
</evidence>
<protein>
    <submittedName>
        <fullName evidence="13">Iron-containing alcohol dehydrogenase</fullName>
    </submittedName>
</protein>
<reference evidence="13" key="1">
    <citation type="journal article" date="2020" name="mSystems">
        <title>Genome- and Community-Level Interaction Insights into Carbon Utilization and Element Cycling Functions of Hydrothermarchaeota in Hydrothermal Sediment.</title>
        <authorList>
            <person name="Zhou Z."/>
            <person name="Liu Y."/>
            <person name="Xu W."/>
            <person name="Pan J."/>
            <person name="Luo Z.H."/>
            <person name="Li M."/>
        </authorList>
    </citation>
    <scope>NUCLEOTIDE SEQUENCE [LARGE SCALE GENOMIC DNA]</scope>
    <source>
        <strain evidence="13">SpSt-464</strain>
    </source>
</reference>
<keyword evidence="3 10" id="KW-0479">Metal-binding</keyword>
<name>A0A7C3N8U6_UNCW3</name>
<evidence type="ECO:0000256" key="11">
    <source>
        <dbReference type="PIRSR" id="PIRSR000112-2"/>
    </source>
</evidence>
<keyword evidence="8" id="KW-0594">Phospholipid biosynthesis</keyword>
<feature type="binding site" evidence="10">
    <location>
        <position position="248"/>
    </location>
    <ligand>
        <name>glycerol</name>
        <dbReference type="ChEBI" id="CHEBI:17754"/>
    </ligand>
</feature>
<evidence type="ECO:0000256" key="12">
    <source>
        <dbReference type="PIRSR" id="PIRSR000112-3"/>
    </source>
</evidence>
<dbReference type="GO" id="GO:0016614">
    <property type="term" value="F:oxidoreductase activity, acting on CH-OH group of donors"/>
    <property type="evidence" value="ECO:0007669"/>
    <property type="project" value="InterPro"/>
</dbReference>
<dbReference type="InterPro" id="IPR032837">
    <property type="entry name" value="G1PDH"/>
</dbReference>
<keyword evidence="1" id="KW-0963">Cytoplasm</keyword>
<feature type="binding site" evidence="10">
    <location>
        <position position="265"/>
    </location>
    <ligand>
        <name>glycerol</name>
        <dbReference type="ChEBI" id="CHEBI:17754"/>
    </ligand>
</feature>
<comment type="cofactor">
    <cofactor evidence="10">
        <name>Zn(2+)</name>
        <dbReference type="ChEBI" id="CHEBI:29105"/>
    </cofactor>
    <text evidence="10">Binds 1 zinc ion per subunit.</text>
</comment>
<dbReference type="PANTHER" id="PTHR43616">
    <property type="entry name" value="GLYCEROL DEHYDROGENASE"/>
    <property type="match status" value="1"/>
</dbReference>
<feature type="binding site" evidence="12">
    <location>
        <position position="125"/>
    </location>
    <ligand>
        <name>NAD(+)</name>
        <dbReference type="ChEBI" id="CHEBI:57540"/>
    </ligand>
</feature>
<feature type="binding site" evidence="11">
    <location>
        <position position="121"/>
    </location>
    <ligand>
        <name>glycerol</name>
        <dbReference type="ChEBI" id="CHEBI:17754"/>
    </ligand>
</feature>
<dbReference type="EMBL" id="DSTT01000003">
    <property type="protein sequence ID" value="HFK23645.1"/>
    <property type="molecule type" value="Genomic_DNA"/>
</dbReference>
<evidence type="ECO:0000256" key="3">
    <source>
        <dbReference type="ARBA" id="ARBA00022723"/>
    </source>
</evidence>
<dbReference type="CDD" id="cd08174">
    <property type="entry name" value="G1PDH-like"/>
    <property type="match status" value="1"/>
</dbReference>
<keyword evidence="5" id="KW-0560">Oxidoreductase</keyword>